<dbReference type="InterPro" id="IPR010960">
    <property type="entry name" value="Flavocytochrome_c"/>
</dbReference>
<evidence type="ECO:0000256" key="3">
    <source>
        <dbReference type="ARBA" id="ARBA00022827"/>
    </source>
</evidence>
<keyword evidence="3 5" id="KW-0274">FAD</keyword>
<evidence type="ECO:0000313" key="7">
    <source>
        <dbReference type="EMBL" id="EPD98575.1"/>
    </source>
</evidence>
<dbReference type="GO" id="GO:0016491">
    <property type="term" value="F:oxidoreductase activity"/>
    <property type="evidence" value="ECO:0007669"/>
    <property type="project" value="UniProtKB-KW"/>
</dbReference>
<dbReference type="NCBIfam" id="TIGR01813">
    <property type="entry name" value="flavo_cyto_c"/>
    <property type="match status" value="1"/>
</dbReference>
<dbReference type="Gene3D" id="3.90.1010.20">
    <property type="match status" value="1"/>
</dbReference>
<dbReference type="GO" id="GO:0010181">
    <property type="term" value="F:FMN binding"/>
    <property type="evidence" value="ECO:0007669"/>
    <property type="project" value="InterPro"/>
</dbReference>
<dbReference type="PANTHER" id="PTHR43400">
    <property type="entry name" value="FUMARATE REDUCTASE"/>
    <property type="match status" value="1"/>
</dbReference>
<keyword evidence="8" id="KW-1185">Reference proteome</keyword>
<feature type="domain" description="FMN-binding" evidence="6">
    <location>
        <begin position="36"/>
        <end position="110"/>
    </location>
</feature>
<dbReference type="EMBL" id="ATCF01000022">
    <property type="protein sequence ID" value="EPD98575.1"/>
    <property type="molecule type" value="Genomic_DNA"/>
</dbReference>
<dbReference type="InterPro" id="IPR050315">
    <property type="entry name" value="FAD-oxidoreductase_2"/>
</dbReference>
<sequence length="634" mass="67191">MIRVSLLSVAAVLAFAAGTAPSAFAKDGVYTSTTLGRNGDVTVQTTITNGRIADVKVLDWSETHPIADLPRVKVPADIVKNQSLGVDVVSGATLTSFAIINGVRDALKQAGLNPADFSKKIAPQPKLTDTVEESADIVIIGAGGAGLSAAVTAAKAGKSVIVMEKTHYAGGNTSVAGGCYNAADPALEAKQEMSPQRRASVDALLAEPVRSKLHGELIQKVKAQLAQYDAKGGKYLFDSVELHALQTWKAGDYAGNLNLVYELAKGAPEMQKELAGMGFKWNSGTEQVVGALWPRSNRASNYKSGVGYIDTFLNEIKTKHLPVTFIMNTAASDILMKDGRAAGVVGTAENGRTFKVLAKDGVILTTGGFSANVDMRVQYDTIWDKKIGNGVMTTNVPSITGDGIKMAQKVGANLIDMGYIQLLPTTDPYTGATNHAVSLTTGIYLNTDGKRFVNELGRRDELARAALAQPGHKFFILATSDANKIDKEGRNQYGIKVADLIKSKKVFEANTWDELAEKAGINKENMKKTIADWNAFCRNPVNDPFGRVSCDPGVRLDGKGPFYATVFTPSVHHTMGGVQINGKAQVLDTKGTVIPGLYAAGEVTGGVHGKNRVGCNAVPDALVFGRIAALNAVH</sequence>
<dbReference type="InterPro" id="IPR007329">
    <property type="entry name" value="FMN-bd"/>
</dbReference>
<gene>
    <name evidence="7" type="ORF">HMPREF1476_01614</name>
</gene>
<dbReference type="SMART" id="SM00900">
    <property type="entry name" value="FMN_bind"/>
    <property type="match status" value="1"/>
</dbReference>
<dbReference type="SUPFAM" id="SSF51905">
    <property type="entry name" value="FAD/NAD(P)-binding domain"/>
    <property type="match status" value="1"/>
</dbReference>
<proteinExistence type="inferred from homology"/>
<dbReference type="InterPro" id="IPR027477">
    <property type="entry name" value="Succ_DH/fumarate_Rdtase_cat_sf"/>
</dbReference>
<dbReference type="eggNOG" id="COG1053">
    <property type="taxonomic scope" value="Bacteria"/>
</dbReference>
<dbReference type="Proteomes" id="UP000014400">
    <property type="component" value="Unassembled WGS sequence"/>
</dbReference>
<comment type="catalytic activity">
    <reaction evidence="5">
        <text>dihydrourocanate + A = urocanate + AH2</text>
        <dbReference type="Rhea" id="RHEA:36059"/>
        <dbReference type="ChEBI" id="CHEBI:13193"/>
        <dbReference type="ChEBI" id="CHEBI:17499"/>
        <dbReference type="ChEBI" id="CHEBI:27247"/>
        <dbReference type="ChEBI" id="CHEBI:72991"/>
        <dbReference type="EC" id="1.3.99.33"/>
    </reaction>
</comment>
<comment type="cofactor">
    <cofactor evidence="5">
        <name>FAD</name>
        <dbReference type="ChEBI" id="CHEBI:57692"/>
    </cofactor>
    <text evidence="5">Binds 1 FAD per subunit.</text>
</comment>
<dbReference type="SUPFAM" id="SSF56425">
    <property type="entry name" value="Succinate dehydrogenase/fumarate reductase flavoprotein, catalytic domain"/>
    <property type="match status" value="1"/>
</dbReference>
<name>S3BGV6_9BURK</name>
<protein>
    <recommendedName>
        <fullName evidence="5">Urocanate reductase</fullName>
        <ecNumber evidence="5">1.3.99.33</ecNumber>
    </recommendedName>
</protein>
<keyword evidence="4 5" id="KW-0560">Oxidoreductase</keyword>
<dbReference type="Pfam" id="PF04205">
    <property type="entry name" value="FMN_bind"/>
    <property type="match status" value="1"/>
</dbReference>
<evidence type="ECO:0000256" key="1">
    <source>
        <dbReference type="ARBA" id="ARBA00008040"/>
    </source>
</evidence>
<evidence type="ECO:0000256" key="2">
    <source>
        <dbReference type="ARBA" id="ARBA00022630"/>
    </source>
</evidence>
<organism evidence="7 8">
    <name type="scientific">Sutterella wadsworthensis HGA0223</name>
    <dbReference type="NCBI Taxonomy" id="1203554"/>
    <lineage>
        <taxon>Bacteria</taxon>
        <taxon>Pseudomonadati</taxon>
        <taxon>Pseudomonadota</taxon>
        <taxon>Betaproteobacteria</taxon>
        <taxon>Burkholderiales</taxon>
        <taxon>Sutterellaceae</taxon>
        <taxon>Sutterella</taxon>
    </lineage>
</organism>
<dbReference type="AlphaFoldDB" id="S3BGV6"/>
<dbReference type="PATRIC" id="fig|1203554.3.peg.1694"/>
<dbReference type="Pfam" id="PF00890">
    <property type="entry name" value="FAD_binding_2"/>
    <property type="match status" value="2"/>
</dbReference>
<keyword evidence="2 5" id="KW-0285">Flavoprotein</keyword>
<evidence type="ECO:0000256" key="4">
    <source>
        <dbReference type="ARBA" id="ARBA00023002"/>
    </source>
</evidence>
<comment type="cofactor">
    <cofactor evidence="5">
        <name>FMN</name>
        <dbReference type="ChEBI" id="CHEBI:58210"/>
    </cofactor>
    <text evidence="5">Binds 1 or 2 FMN covalently per subunit.</text>
</comment>
<dbReference type="InterPro" id="IPR003953">
    <property type="entry name" value="FAD-dep_OxRdtase_2_FAD-bd"/>
</dbReference>
<comment type="caution">
    <text evidence="7">The sequence shown here is derived from an EMBL/GenBank/DDBJ whole genome shotgun (WGS) entry which is preliminary data.</text>
</comment>
<accession>S3BGV6</accession>
<comment type="similarity">
    <text evidence="1 5">Belongs to the FAD-dependent oxidoreductase 2 family. FRD/SDH subfamily.</text>
</comment>
<dbReference type="STRING" id="1203554.HMPREF1476_01614"/>
<dbReference type="PRINTS" id="PR00469">
    <property type="entry name" value="PNDRDTASEII"/>
</dbReference>
<dbReference type="EC" id="1.3.99.33" evidence="5"/>
<evidence type="ECO:0000313" key="8">
    <source>
        <dbReference type="Proteomes" id="UP000014400"/>
    </source>
</evidence>
<evidence type="ECO:0000256" key="5">
    <source>
        <dbReference type="RuleBase" id="RU366062"/>
    </source>
</evidence>
<keyword evidence="5" id="KW-0732">Signal</keyword>
<dbReference type="InterPro" id="IPR036188">
    <property type="entry name" value="FAD/NAD-bd_sf"/>
</dbReference>
<dbReference type="PANTHER" id="PTHR43400:SF7">
    <property type="entry name" value="FAD-DEPENDENT OXIDOREDUCTASE 2 FAD BINDING DOMAIN-CONTAINING PROTEIN"/>
    <property type="match status" value="1"/>
</dbReference>
<dbReference type="HOGENOM" id="CLU_011398_4_0_4"/>
<evidence type="ECO:0000259" key="6">
    <source>
        <dbReference type="SMART" id="SM00900"/>
    </source>
</evidence>
<feature type="signal peptide" evidence="5">
    <location>
        <begin position="1"/>
        <end position="25"/>
    </location>
</feature>
<reference evidence="7 8" key="1">
    <citation type="submission" date="2013-04" db="EMBL/GenBank/DDBJ databases">
        <title>The Genome Sequence of Sutterella wadsworthensis HGA0223.</title>
        <authorList>
            <consortium name="The Broad Institute Genomics Platform"/>
            <person name="Earl A."/>
            <person name="Ward D."/>
            <person name="Feldgarden M."/>
            <person name="Gevers D."/>
            <person name="Schmidt T.M."/>
            <person name="Dover J."/>
            <person name="Dai D."/>
            <person name="Walker B."/>
            <person name="Young S."/>
            <person name="Zeng Q."/>
            <person name="Gargeya S."/>
            <person name="Fitzgerald M."/>
            <person name="Haas B."/>
            <person name="Abouelleil A."/>
            <person name="Allen A.W."/>
            <person name="Alvarado L."/>
            <person name="Arachchi H.M."/>
            <person name="Berlin A.M."/>
            <person name="Chapman S.B."/>
            <person name="Gainer-Dewar J."/>
            <person name="Goldberg J."/>
            <person name="Griggs A."/>
            <person name="Gujja S."/>
            <person name="Hansen M."/>
            <person name="Howarth C."/>
            <person name="Imamovic A."/>
            <person name="Ireland A."/>
            <person name="Larimer J."/>
            <person name="McCowan C."/>
            <person name="Murphy C."/>
            <person name="Pearson M."/>
            <person name="Poon T.W."/>
            <person name="Priest M."/>
            <person name="Roberts A."/>
            <person name="Saif S."/>
            <person name="Shea T."/>
            <person name="Sisk P."/>
            <person name="Sykes S."/>
            <person name="Wortman J."/>
            <person name="Nusbaum C."/>
            <person name="Birren B."/>
        </authorList>
    </citation>
    <scope>NUCLEOTIDE SEQUENCE [LARGE SCALE GENOMIC DNA]</scope>
    <source>
        <strain evidence="7 8">HGA0223</strain>
    </source>
</reference>
<feature type="chain" id="PRO_5022267243" description="Urocanate reductase" evidence="5">
    <location>
        <begin position="26"/>
        <end position="634"/>
    </location>
</feature>
<dbReference type="Gene3D" id="3.50.50.60">
    <property type="entry name" value="FAD/NAD(P)-binding domain"/>
    <property type="match status" value="2"/>
</dbReference>
<dbReference type="RefSeq" id="WP_016474803.1">
    <property type="nucleotide sequence ID" value="NZ_KE150480.1"/>
</dbReference>
<dbReference type="GO" id="GO:0016020">
    <property type="term" value="C:membrane"/>
    <property type="evidence" value="ECO:0007669"/>
    <property type="project" value="InterPro"/>
</dbReference>
<dbReference type="Gene3D" id="3.90.700.10">
    <property type="entry name" value="Succinate dehydrogenase/fumarate reductase flavoprotein, catalytic domain"/>
    <property type="match status" value="1"/>
</dbReference>